<dbReference type="GeneID" id="80517689"/>
<proteinExistence type="predicted"/>
<reference evidence="1" key="2">
    <citation type="journal article" date="2018" name="Nat. Commun.">
        <title>Tailed giant Tupanvirus possesses the most complete translational apparatus of the known virosphere.</title>
        <authorList>
            <person name="Abrahao J."/>
            <person name="Silva L."/>
            <person name="Silva L.S."/>
            <person name="Khalil J.Y.B."/>
            <person name="Rodrigues R."/>
            <person name="Arantes T."/>
            <person name="Assis F."/>
            <person name="Boratto P."/>
            <person name="Andrade M."/>
            <person name="Kroon E.G."/>
            <person name="Ribeiro B."/>
            <person name="Bergier I."/>
            <person name="Seligmann H."/>
            <person name="Ghigo E."/>
            <person name="Colson P."/>
            <person name="Levasseur A."/>
            <person name="Kroemer G."/>
            <person name="Raoult D."/>
            <person name="La Scola B."/>
        </authorList>
    </citation>
    <scope>NUCLEOTIDE SEQUENCE [LARGE SCALE GENOMIC DNA]</scope>
    <source>
        <strain evidence="1">Deep ocean</strain>
    </source>
</reference>
<organism evidence="1">
    <name type="scientific">Tupanvirus deep ocean</name>
    <dbReference type="NCBI Taxonomy" id="2126984"/>
    <lineage>
        <taxon>Viruses</taxon>
        <taxon>Varidnaviria</taxon>
        <taxon>Bamfordvirae</taxon>
        <taxon>Nucleocytoviricota</taxon>
        <taxon>Megaviricetes</taxon>
        <taxon>Imitervirales</taxon>
        <taxon>Mimiviridae</taxon>
        <taxon>Megamimivirinae</taxon>
        <taxon>Tupanvirus</taxon>
        <taxon>Tupanvirus altamarinense</taxon>
    </lineage>
</organism>
<sequence length="177" mass="20983">MYHQKKTSNRTNSKSANYVSPKTIKVAEKLVSKGIMNKSHLETVKKTRFSTKEKDISKHRGFINQVNKYLDTSFDPEASRINNTILHYWDHPHATEKGFRKLKREMNIEQHKIENKYRNKDNRICYRARYGGARKKIAYHNKNKKPQIANKKKVFYGSSKTIEIFDERKNKYVCVTI</sequence>
<dbReference type="RefSeq" id="YP_010780998.1">
    <property type="nucleotide sequence ID" value="NC_075038.1"/>
</dbReference>
<dbReference type="EMBL" id="MF405918">
    <property type="protein sequence ID" value="QKU34371.1"/>
    <property type="molecule type" value="Genomic_DNA"/>
</dbReference>
<protein>
    <submittedName>
        <fullName evidence="1">Putative ORFan</fullName>
    </submittedName>
</protein>
<evidence type="ECO:0000313" key="1">
    <source>
        <dbReference type="EMBL" id="QKU34371.1"/>
    </source>
</evidence>
<dbReference type="KEGG" id="vg:80517689"/>
<accession>A0A6N1NYE9</accession>
<reference evidence="1" key="1">
    <citation type="submission" date="2017-06" db="EMBL/GenBank/DDBJ databases">
        <authorList>
            <person name="Assis F.L."/>
            <person name="Abrahao J.S."/>
            <person name="Silva L."/>
            <person name="Khalil J.B."/>
            <person name="Rodrigues R."/>
            <person name="Silva L.S."/>
            <person name="Boratto P."/>
            <person name="Andrade M."/>
            <person name="Kroon E.G."/>
            <person name="Ribeiro B."/>
            <person name="Bergier I."/>
            <person name="Seligmann H."/>
            <person name="Ghigo E."/>
            <person name="Colson P."/>
            <person name="Levasseur A."/>
            <person name="Raoult D."/>
            <person name="Scola B.L."/>
        </authorList>
    </citation>
    <scope>NUCLEOTIDE SEQUENCE</scope>
    <source>
        <strain evidence="1">Deep ocean</strain>
    </source>
</reference>
<name>A0A6N1NYE9_9VIRU</name>